<reference evidence="2 3" key="1">
    <citation type="submission" date="2007-03" db="EMBL/GenBank/DDBJ databases">
        <authorList>
            <person name="Stal L."/>
            <person name="Ferriera S."/>
            <person name="Johnson J."/>
            <person name="Kravitz S."/>
            <person name="Beeson K."/>
            <person name="Sutton G."/>
            <person name="Rogers Y.-H."/>
            <person name="Friedman R."/>
            <person name="Frazier M."/>
            <person name="Venter J.C."/>
        </authorList>
    </citation>
    <scope>NUCLEOTIDE SEQUENCE [LARGE SCALE GENOMIC DNA]</scope>
    <source>
        <strain evidence="2 3">CCY0110</strain>
    </source>
</reference>
<dbReference type="Proteomes" id="UP000003781">
    <property type="component" value="Unassembled WGS sequence"/>
</dbReference>
<dbReference type="PANTHER" id="PTHR35400">
    <property type="entry name" value="SLR1083 PROTEIN"/>
    <property type="match status" value="1"/>
</dbReference>
<dbReference type="CDD" id="cd06260">
    <property type="entry name" value="DUF820-like"/>
    <property type="match status" value="1"/>
</dbReference>
<dbReference type="SUPFAM" id="SSF52980">
    <property type="entry name" value="Restriction endonuclease-like"/>
    <property type="match status" value="1"/>
</dbReference>
<sequence>MKLNNMVLVTYKWSIDKWHELVNSGVLEDQKVELLEGNIVEMSPEGVEHSFTNENIVIYLRDKLSGLAHVRESHPITLNDSEPEPDIAIVKLPLTIYRTHHPYAEDIYWLIEVSQRTLKKDLEQKVITYARNKISEYWVIDLKNKKLILHTQPNKDKYLQIVEYQSGIVTPQAFPNIEIAIDNLLLY</sequence>
<evidence type="ECO:0000313" key="2">
    <source>
        <dbReference type="EMBL" id="EAZ89913.1"/>
    </source>
</evidence>
<dbReference type="Pfam" id="PF05685">
    <property type="entry name" value="Uma2"/>
    <property type="match status" value="1"/>
</dbReference>
<name>A3IUD2_9CHRO</name>
<dbReference type="AlphaFoldDB" id="A3IUD2"/>
<keyword evidence="3" id="KW-1185">Reference proteome</keyword>
<organism evidence="2 3">
    <name type="scientific">Crocosphaera chwakensis CCY0110</name>
    <dbReference type="NCBI Taxonomy" id="391612"/>
    <lineage>
        <taxon>Bacteria</taxon>
        <taxon>Bacillati</taxon>
        <taxon>Cyanobacteriota</taxon>
        <taxon>Cyanophyceae</taxon>
        <taxon>Oscillatoriophycideae</taxon>
        <taxon>Chroococcales</taxon>
        <taxon>Aphanothecaceae</taxon>
        <taxon>Crocosphaera</taxon>
        <taxon>Crocosphaera chwakensis</taxon>
    </lineage>
</organism>
<feature type="domain" description="Putative restriction endonuclease" evidence="1">
    <location>
        <begin position="28"/>
        <end position="181"/>
    </location>
</feature>
<dbReference type="EMBL" id="AAXW01000034">
    <property type="protein sequence ID" value="EAZ89913.1"/>
    <property type="molecule type" value="Genomic_DNA"/>
</dbReference>
<evidence type="ECO:0000313" key="3">
    <source>
        <dbReference type="Proteomes" id="UP000003781"/>
    </source>
</evidence>
<gene>
    <name evidence="2" type="ORF">CY0110_13993</name>
</gene>
<accession>A3IUD2</accession>
<dbReference type="InterPro" id="IPR012296">
    <property type="entry name" value="Nuclease_put_TT1808"/>
</dbReference>
<dbReference type="Gene3D" id="3.90.1570.10">
    <property type="entry name" value="tt1808, chain A"/>
    <property type="match status" value="1"/>
</dbReference>
<dbReference type="InterPro" id="IPR008538">
    <property type="entry name" value="Uma2"/>
</dbReference>
<proteinExistence type="predicted"/>
<evidence type="ECO:0000259" key="1">
    <source>
        <dbReference type="Pfam" id="PF05685"/>
    </source>
</evidence>
<dbReference type="InterPro" id="IPR011335">
    <property type="entry name" value="Restrct_endonuc-II-like"/>
</dbReference>
<protein>
    <recommendedName>
        <fullName evidence="1">Putative restriction endonuclease domain-containing protein</fullName>
    </recommendedName>
</protein>
<comment type="caution">
    <text evidence="2">The sequence shown here is derived from an EMBL/GenBank/DDBJ whole genome shotgun (WGS) entry which is preliminary data.</text>
</comment>
<dbReference type="eggNOG" id="COG4636">
    <property type="taxonomic scope" value="Bacteria"/>
</dbReference>
<dbReference type="PANTHER" id="PTHR35400:SF1">
    <property type="entry name" value="SLR1083 PROTEIN"/>
    <property type="match status" value="1"/>
</dbReference>